<dbReference type="Pfam" id="PF00496">
    <property type="entry name" value="SBP_bac_5"/>
    <property type="match status" value="1"/>
</dbReference>
<dbReference type="SUPFAM" id="SSF53850">
    <property type="entry name" value="Periplasmic binding protein-like II"/>
    <property type="match status" value="1"/>
</dbReference>
<dbReference type="PROSITE" id="PS51257">
    <property type="entry name" value="PROKAR_LIPOPROTEIN"/>
    <property type="match status" value="1"/>
</dbReference>
<dbReference type="PANTHER" id="PTHR30290">
    <property type="entry name" value="PERIPLASMIC BINDING COMPONENT OF ABC TRANSPORTER"/>
    <property type="match status" value="1"/>
</dbReference>
<dbReference type="AlphaFoldDB" id="A0A2U2XB37"/>
<dbReference type="PANTHER" id="PTHR30290:SF9">
    <property type="entry name" value="OLIGOPEPTIDE-BINDING PROTEIN APPA"/>
    <property type="match status" value="1"/>
</dbReference>
<dbReference type="GO" id="GO:0015833">
    <property type="term" value="P:peptide transport"/>
    <property type="evidence" value="ECO:0007669"/>
    <property type="project" value="TreeGrafter"/>
</dbReference>
<dbReference type="OrthoDB" id="9772924at2"/>
<dbReference type="InterPro" id="IPR039424">
    <property type="entry name" value="SBP_5"/>
</dbReference>
<name>A0A2U2XB37_9FLAO</name>
<dbReference type="GO" id="GO:0043190">
    <property type="term" value="C:ATP-binding cassette (ABC) transporter complex"/>
    <property type="evidence" value="ECO:0007669"/>
    <property type="project" value="InterPro"/>
</dbReference>
<dbReference type="PIRSF" id="PIRSF002741">
    <property type="entry name" value="MppA"/>
    <property type="match status" value="1"/>
</dbReference>
<feature type="domain" description="Solute-binding protein family 5" evidence="4">
    <location>
        <begin position="75"/>
        <end position="473"/>
    </location>
</feature>
<keyword evidence="2" id="KW-0813">Transport</keyword>
<dbReference type="Gene3D" id="3.40.190.10">
    <property type="entry name" value="Periplasmic binding protein-like II"/>
    <property type="match status" value="1"/>
</dbReference>
<dbReference type="EMBL" id="QFRJ01000009">
    <property type="protein sequence ID" value="PWH84970.1"/>
    <property type="molecule type" value="Genomic_DNA"/>
</dbReference>
<sequence length="575" mass="66195">MKNLLIVLLLIFFTSCSENVKQKEFKYAGGTFNFAISNAPTTFIPRNVSDLYSSTLLNQIYEGLVELDPKTLETTAGLAKNWSVSDDGKTIRFELRDNVFFHAHPSISEENKFTAEDVIYSIELACRPYKNDFSNAYYSIYKGLLKGADEFHNLEADHISGLTVRGNSLEMELLERDANFINKLTQTNALIVSKKAIEAGLAENLIGTGPFKFHENRKKNQREEIVLVKNEFYYGKDKNGNSLPYLDTLVMKIEHQRIKQLELFENEEIHLIEGLPPGKVSEMLGEGKIGDFNSTPPKFILVRKPLLATQYYYFNLLKPEFQDVRVRKAINYAINRDAIISTILNYQAFKKGDGGLIPPSAFSGYKSESVAKHGYDFNVNKAQRLMRQAGYANGKDFPEIRLKYNEGTIHADVAKEVAKQLKENLNINLILQEVSFEEKLKDQKYANGDLFRSSWFAQYNSPESFLMTAYGKTVPKDSTKPSMTNYSRYQNERFDALFEQGKKSAEIVERFNSFNEAETILMQDSPYIILWYEETIKIIYSKVRNLKLNAMNSYSFRNVYLKEWSKKEWESKEKQ</sequence>
<dbReference type="CDD" id="cd08504">
    <property type="entry name" value="PBP2_OppA"/>
    <property type="match status" value="1"/>
</dbReference>
<evidence type="ECO:0000256" key="2">
    <source>
        <dbReference type="ARBA" id="ARBA00022448"/>
    </source>
</evidence>
<comment type="similarity">
    <text evidence="1">Belongs to the bacterial solute-binding protein 5 family.</text>
</comment>
<reference evidence="5 6" key="1">
    <citation type="submission" date="2018-05" db="EMBL/GenBank/DDBJ databases">
        <title>Brumimicrobium oceani sp. nov., isolated from coastal sediment.</title>
        <authorList>
            <person name="Kou Y."/>
        </authorList>
    </citation>
    <scope>NUCLEOTIDE SEQUENCE [LARGE SCALE GENOMIC DNA]</scope>
    <source>
        <strain evidence="5 6">C305</strain>
    </source>
</reference>
<comment type="caution">
    <text evidence="5">The sequence shown here is derived from an EMBL/GenBank/DDBJ whole genome shotgun (WGS) entry which is preliminary data.</text>
</comment>
<evidence type="ECO:0000256" key="3">
    <source>
        <dbReference type="ARBA" id="ARBA00022729"/>
    </source>
</evidence>
<keyword evidence="6" id="KW-1185">Reference proteome</keyword>
<dbReference type="GO" id="GO:1904680">
    <property type="term" value="F:peptide transmembrane transporter activity"/>
    <property type="evidence" value="ECO:0007669"/>
    <property type="project" value="TreeGrafter"/>
</dbReference>
<evidence type="ECO:0000259" key="4">
    <source>
        <dbReference type="Pfam" id="PF00496"/>
    </source>
</evidence>
<dbReference type="Gene3D" id="3.90.76.10">
    <property type="entry name" value="Dipeptide-binding Protein, Domain 1"/>
    <property type="match status" value="1"/>
</dbReference>
<dbReference type="GO" id="GO:0030288">
    <property type="term" value="C:outer membrane-bounded periplasmic space"/>
    <property type="evidence" value="ECO:0007669"/>
    <property type="project" value="UniProtKB-ARBA"/>
</dbReference>
<dbReference type="Proteomes" id="UP000245370">
    <property type="component" value="Unassembled WGS sequence"/>
</dbReference>
<dbReference type="InterPro" id="IPR000914">
    <property type="entry name" value="SBP_5_dom"/>
</dbReference>
<dbReference type="InterPro" id="IPR030678">
    <property type="entry name" value="Peptide/Ni-bd"/>
</dbReference>
<accession>A0A2U2XB37</accession>
<evidence type="ECO:0000256" key="1">
    <source>
        <dbReference type="ARBA" id="ARBA00005695"/>
    </source>
</evidence>
<gene>
    <name evidence="5" type="ORF">DIT68_11390</name>
</gene>
<organism evidence="5 6">
    <name type="scientific">Brumimicrobium oceani</name>
    <dbReference type="NCBI Taxonomy" id="2100725"/>
    <lineage>
        <taxon>Bacteria</taxon>
        <taxon>Pseudomonadati</taxon>
        <taxon>Bacteroidota</taxon>
        <taxon>Flavobacteriia</taxon>
        <taxon>Flavobacteriales</taxon>
        <taxon>Crocinitomicaceae</taxon>
        <taxon>Brumimicrobium</taxon>
    </lineage>
</organism>
<dbReference type="RefSeq" id="WP_109359933.1">
    <property type="nucleotide sequence ID" value="NZ_QFRJ01000009.1"/>
</dbReference>
<evidence type="ECO:0000313" key="5">
    <source>
        <dbReference type="EMBL" id="PWH84970.1"/>
    </source>
</evidence>
<reference evidence="5 6" key="2">
    <citation type="submission" date="2018-05" db="EMBL/GenBank/DDBJ databases">
        <authorList>
            <person name="Lanie J.A."/>
            <person name="Ng W.-L."/>
            <person name="Kazmierczak K.M."/>
            <person name="Andrzejewski T.M."/>
            <person name="Davidsen T.M."/>
            <person name="Wayne K.J."/>
            <person name="Tettelin H."/>
            <person name="Glass J.I."/>
            <person name="Rusch D."/>
            <person name="Podicherti R."/>
            <person name="Tsui H.-C.T."/>
            <person name="Winkler M.E."/>
        </authorList>
    </citation>
    <scope>NUCLEOTIDE SEQUENCE [LARGE SCALE GENOMIC DNA]</scope>
    <source>
        <strain evidence="5 6">C305</strain>
    </source>
</reference>
<evidence type="ECO:0000313" key="6">
    <source>
        <dbReference type="Proteomes" id="UP000245370"/>
    </source>
</evidence>
<dbReference type="Gene3D" id="3.10.105.10">
    <property type="entry name" value="Dipeptide-binding Protein, Domain 3"/>
    <property type="match status" value="1"/>
</dbReference>
<keyword evidence="3" id="KW-0732">Signal</keyword>
<proteinExistence type="inferred from homology"/>
<protein>
    <recommendedName>
        <fullName evidence="4">Solute-binding protein family 5 domain-containing protein</fullName>
    </recommendedName>
</protein>